<feature type="compositionally biased region" description="Acidic residues" evidence="8">
    <location>
        <begin position="1270"/>
        <end position="1289"/>
    </location>
</feature>
<feature type="compositionally biased region" description="Polar residues" evidence="8">
    <location>
        <begin position="335"/>
        <end position="346"/>
    </location>
</feature>
<dbReference type="GO" id="GO:0006508">
    <property type="term" value="P:proteolysis"/>
    <property type="evidence" value="ECO:0007669"/>
    <property type="project" value="UniProtKB-KW"/>
</dbReference>
<feature type="region of interest" description="Disordered" evidence="8">
    <location>
        <begin position="1270"/>
        <end position="1290"/>
    </location>
</feature>
<feature type="region of interest" description="Disordered" evidence="8">
    <location>
        <begin position="898"/>
        <end position="943"/>
    </location>
</feature>
<protein>
    <recommendedName>
        <fullName evidence="3">ubiquitinyl hydrolase 1</fullName>
        <ecNumber evidence="3">3.4.19.12</ecNumber>
    </recommendedName>
</protein>
<keyword evidence="7" id="KW-0788">Thiol protease</keyword>
<comment type="caution">
    <text evidence="10">The sequence shown here is derived from an EMBL/GenBank/DDBJ whole genome shotgun (WGS) entry which is preliminary data.</text>
</comment>
<keyword evidence="11" id="KW-1185">Reference proteome</keyword>
<evidence type="ECO:0000256" key="1">
    <source>
        <dbReference type="ARBA" id="ARBA00000707"/>
    </source>
</evidence>
<evidence type="ECO:0000313" key="11">
    <source>
        <dbReference type="Proteomes" id="UP000038009"/>
    </source>
</evidence>
<gene>
    <name evidence="10" type="ORF">ABL78_6958</name>
</gene>
<evidence type="ECO:0000259" key="9">
    <source>
        <dbReference type="PROSITE" id="PS50235"/>
    </source>
</evidence>
<sequence>MSHGRRMLEAQVQKESTSATRDDGRVDDGHLRNISRALNDDGTPVRPVRHSSSSSVRRSGEGRGAEEAQDGGERLCDPSLASPPPWPGVQLSREDTSAQSEKERRGAWKSPSNPQINLGRRQSASTGAVEGGDRVQLEESGQRGAARHIDVDASSLSDDEEAPATPTKGGNKDNAYSKARPLGRDGHGSSKETRPSARRSNEERRAKRCSRSASRGGGGIPSYPADRICLQNTSTDTPPRSASSSLPNNRITNMATPATSRLTAQPPPSPEAAMGSAPSRSSASSASFQGTAEGEPHSRTPSRSPPPVTLTKAPLAGLRAASLQWPITAALQLPSAAQSNNSSSKVSADIAAESCSSHGQRPPPLFPPGSTLTPSSVSSGTTTTTAAAVSAQALTLPMVLMSPASPPLRAGVSPRMLPRHPTRFDPSAAAAAGSTATSFSASRAASSSNTMLPSPSLSQAQQQQQQLPIPQATPRDEHPEHLTRVRDSSVCSALQANDKGRHHEDDGDTKEAMADRSSVSPNLLPKAVAKANVPAVGEGGCHSNSVSPLPSTLPYEHPAHTLSPLTGARNSPHLLPPSIAAVGSAAPEPAIVTSLASPPLPLPDPAPTSSTPYPRSCLHSGSSDSRTYPFIRDFSGFHNSGNDCYGCSALTMLLRSTVFRRALLSSPLVAAVRRYESLVTRRRERRVQWTSGYVDTPVLQTTKRSKKRHRDDGTVAEVCGLPAASTPLPADIMAVKVDVQIGEGATDACSSAVSSFPTRALQPTLDLVETLTLDELEMVLNADLETGRVPVTLHAALAALVRAERWREHMTKLINSPSTHPADRQQLLESRLYHESDRLFDGQVYTYGIRLNAVAALFDAEFFVGEQEDAHELFVALMAKLEAEAVSFQKGCAEVLEERQRGASRRDSEGEGTDGRGDADSAAAATTDSSALSPRVVGVPSPPPIPTAMADAWINTLAQTRLLNIIRCRHAGCQHEIVTDEVCVNLSLHIPEEDGEGSGAGEDAAQQSWDLPSAADHQDQQPTLQQHDEKGDDFYFPSLEASTSSPPPPLQTEAPATTTRPSQHCSVAALLYHSMAFEQLSDYKCDACGLTSSQYQGGCFYTRPPPLLVLQLKRFSTTFLNGAIHIRKNSRPVAVGDTLVVYALPSTEELRERPDGSPLRTVTLSEVEAEVQGRQVERASRSESCNYVAAQEQCFFYNAVERCFTRAAQPHEALGASTAEVASEESSAAVWVTAIRSVYRLQSCVLHLGQSLHYGHYVSDFAVDGEESGEWSLDDCSSEPQEESADDEDKSVKLGGATCTLTSAVVCSTYGSTPGNAPLRRRWRRANDERVEVLGREAVLSRRAGHSDTYLLLYEIADTEWVRCPVDAVLPKPAYPPKDANGSLGATAE</sequence>
<feature type="region of interest" description="Disordered" evidence="8">
    <location>
        <begin position="410"/>
        <end position="520"/>
    </location>
</feature>
<dbReference type="EC" id="3.4.19.12" evidence="3"/>
<dbReference type="PROSITE" id="PS50235">
    <property type="entry name" value="USP_3"/>
    <property type="match status" value="1"/>
</dbReference>
<dbReference type="GO" id="GO:0004843">
    <property type="term" value="F:cysteine-type deubiquitinase activity"/>
    <property type="evidence" value="ECO:0007669"/>
    <property type="project" value="UniProtKB-EC"/>
</dbReference>
<feature type="compositionally biased region" description="Low complexity" evidence="8">
    <location>
        <begin position="427"/>
        <end position="470"/>
    </location>
</feature>
<feature type="compositionally biased region" description="Polar residues" evidence="8">
    <location>
        <begin position="110"/>
        <end position="126"/>
    </location>
</feature>
<evidence type="ECO:0000256" key="3">
    <source>
        <dbReference type="ARBA" id="ARBA00012759"/>
    </source>
</evidence>
<dbReference type="PANTHER" id="PTHR24006:SF758">
    <property type="entry name" value="UBIQUITIN CARBOXYL-TERMINAL HYDROLASE 36"/>
    <property type="match status" value="1"/>
</dbReference>
<dbReference type="CDD" id="cd02257">
    <property type="entry name" value="Peptidase_C19"/>
    <property type="match status" value="1"/>
</dbReference>
<dbReference type="GO" id="GO:0016579">
    <property type="term" value="P:protein deubiquitination"/>
    <property type="evidence" value="ECO:0007669"/>
    <property type="project" value="InterPro"/>
</dbReference>
<feature type="compositionally biased region" description="Basic and acidic residues" evidence="8">
    <location>
        <begin position="474"/>
        <end position="487"/>
    </location>
</feature>
<feature type="compositionally biased region" description="Basic and acidic residues" evidence="8">
    <location>
        <begin position="92"/>
        <end position="106"/>
    </location>
</feature>
<reference evidence="10 11" key="1">
    <citation type="journal article" date="2015" name="PLoS Pathog.">
        <title>Leptomonas seymouri: Adaptations to the Dixenous Life Cycle Analyzed by Genome Sequencing, Transcriptome Profiling and Co-infection with Leishmania donovani.</title>
        <authorList>
            <person name="Kraeva N."/>
            <person name="Butenko A."/>
            <person name="Hlavacova J."/>
            <person name="Kostygov A."/>
            <person name="Myskova J."/>
            <person name="Grybchuk D."/>
            <person name="Lestinova T."/>
            <person name="Votypka J."/>
            <person name="Volf P."/>
            <person name="Opperdoes F."/>
            <person name="Flegontov P."/>
            <person name="Lukes J."/>
            <person name="Yurchenko V."/>
        </authorList>
    </citation>
    <scope>NUCLEOTIDE SEQUENCE [LARGE SCALE GENOMIC DNA]</scope>
    <source>
        <strain evidence="10 11">ATCC 30220</strain>
    </source>
</reference>
<name>A0A0N1I2N4_LEPSE</name>
<feature type="compositionally biased region" description="Polar residues" evidence="8">
    <location>
        <begin position="230"/>
        <end position="263"/>
    </location>
</feature>
<feature type="compositionally biased region" description="Low complexity" evidence="8">
    <location>
        <begin position="272"/>
        <end position="287"/>
    </location>
</feature>
<dbReference type="Proteomes" id="UP000038009">
    <property type="component" value="Unassembled WGS sequence"/>
</dbReference>
<feature type="compositionally biased region" description="Basic and acidic residues" evidence="8">
    <location>
        <begin position="498"/>
        <end position="514"/>
    </location>
</feature>
<evidence type="ECO:0000256" key="6">
    <source>
        <dbReference type="ARBA" id="ARBA00022801"/>
    </source>
</evidence>
<dbReference type="SUPFAM" id="SSF54001">
    <property type="entry name" value="Cysteine proteinases"/>
    <property type="match status" value="1"/>
</dbReference>
<feature type="compositionally biased region" description="Basic and acidic residues" evidence="8">
    <location>
        <begin position="58"/>
        <end position="76"/>
    </location>
</feature>
<feature type="region of interest" description="Disordered" evidence="8">
    <location>
        <begin position="334"/>
        <end position="384"/>
    </location>
</feature>
<dbReference type="OMA" id="GNDCYGC"/>
<dbReference type="InterPro" id="IPR001394">
    <property type="entry name" value="Peptidase_C19_UCH"/>
</dbReference>
<comment type="similarity">
    <text evidence="2">Belongs to the peptidase C19 family.</text>
</comment>
<evidence type="ECO:0000313" key="10">
    <source>
        <dbReference type="EMBL" id="KPI84001.1"/>
    </source>
</evidence>
<proteinExistence type="inferred from homology"/>
<comment type="catalytic activity">
    <reaction evidence="1">
        <text>Thiol-dependent hydrolysis of ester, thioester, amide, peptide and isopeptide bonds formed by the C-terminal Gly of ubiquitin (a 76-residue protein attached to proteins as an intracellular targeting signal).</text>
        <dbReference type="EC" id="3.4.19.12"/>
    </reaction>
</comment>
<dbReference type="VEuPathDB" id="TriTrypDB:Lsey_0301_0070"/>
<feature type="compositionally biased region" description="Basic and acidic residues" evidence="8">
    <location>
        <begin position="20"/>
        <end position="31"/>
    </location>
</feature>
<evidence type="ECO:0000256" key="2">
    <source>
        <dbReference type="ARBA" id="ARBA00009085"/>
    </source>
</evidence>
<dbReference type="GO" id="GO:0005634">
    <property type="term" value="C:nucleus"/>
    <property type="evidence" value="ECO:0007669"/>
    <property type="project" value="TreeGrafter"/>
</dbReference>
<dbReference type="Gene3D" id="3.90.70.10">
    <property type="entry name" value="Cysteine proteinases"/>
    <property type="match status" value="1"/>
</dbReference>
<feature type="compositionally biased region" description="Low complexity" evidence="8">
    <location>
        <begin position="920"/>
        <end position="939"/>
    </location>
</feature>
<keyword evidence="4" id="KW-0645">Protease</keyword>
<feature type="compositionally biased region" description="Basic and acidic residues" evidence="8">
    <location>
        <begin position="131"/>
        <end position="151"/>
    </location>
</feature>
<feature type="domain" description="USP" evidence="9">
    <location>
        <begin position="782"/>
        <end position="1357"/>
    </location>
</feature>
<dbReference type="InterPro" id="IPR038765">
    <property type="entry name" value="Papain-like_cys_pep_sf"/>
</dbReference>
<dbReference type="PANTHER" id="PTHR24006">
    <property type="entry name" value="UBIQUITIN CARBOXYL-TERMINAL HYDROLASE"/>
    <property type="match status" value="1"/>
</dbReference>
<dbReference type="GO" id="GO:0005829">
    <property type="term" value="C:cytosol"/>
    <property type="evidence" value="ECO:0007669"/>
    <property type="project" value="TreeGrafter"/>
</dbReference>
<evidence type="ECO:0000256" key="5">
    <source>
        <dbReference type="ARBA" id="ARBA00022786"/>
    </source>
</evidence>
<feature type="region of interest" description="Disordered" evidence="8">
    <location>
        <begin position="596"/>
        <end position="620"/>
    </location>
</feature>
<dbReference type="OrthoDB" id="429671at2759"/>
<dbReference type="EMBL" id="LJSK01000301">
    <property type="protein sequence ID" value="KPI84001.1"/>
    <property type="molecule type" value="Genomic_DNA"/>
</dbReference>
<evidence type="ECO:0000256" key="4">
    <source>
        <dbReference type="ARBA" id="ARBA00022670"/>
    </source>
</evidence>
<feature type="compositionally biased region" description="Basic and acidic residues" evidence="8">
    <location>
        <begin position="182"/>
        <end position="205"/>
    </location>
</feature>
<evidence type="ECO:0000256" key="7">
    <source>
        <dbReference type="ARBA" id="ARBA00022807"/>
    </source>
</evidence>
<dbReference type="Pfam" id="PF00443">
    <property type="entry name" value="UCH"/>
    <property type="match status" value="1"/>
</dbReference>
<keyword evidence="6 10" id="KW-0378">Hydrolase</keyword>
<dbReference type="InterPro" id="IPR028889">
    <property type="entry name" value="USP"/>
</dbReference>
<dbReference type="InterPro" id="IPR050164">
    <property type="entry name" value="Peptidase_C19"/>
</dbReference>
<organism evidence="10 11">
    <name type="scientific">Leptomonas seymouri</name>
    <dbReference type="NCBI Taxonomy" id="5684"/>
    <lineage>
        <taxon>Eukaryota</taxon>
        <taxon>Discoba</taxon>
        <taxon>Euglenozoa</taxon>
        <taxon>Kinetoplastea</taxon>
        <taxon>Metakinetoplastina</taxon>
        <taxon>Trypanosomatida</taxon>
        <taxon>Trypanosomatidae</taxon>
        <taxon>Leishmaniinae</taxon>
        <taxon>Leptomonas</taxon>
    </lineage>
</organism>
<feature type="region of interest" description="Disordered" evidence="8">
    <location>
        <begin position="1013"/>
        <end position="1059"/>
    </location>
</feature>
<feature type="region of interest" description="Disordered" evidence="8">
    <location>
        <begin position="1"/>
        <end position="315"/>
    </location>
</feature>
<evidence type="ECO:0000256" key="8">
    <source>
        <dbReference type="SAM" id="MobiDB-lite"/>
    </source>
</evidence>
<accession>A0A0N1I2N4</accession>
<feature type="compositionally biased region" description="Low complexity" evidence="8">
    <location>
        <begin position="368"/>
        <end position="384"/>
    </location>
</feature>
<keyword evidence="5" id="KW-0833">Ubl conjugation pathway</keyword>
<feature type="compositionally biased region" description="Basic and acidic residues" evidence="8">
    <location>
        <begin position="898"/>
        <end position="919"/>
    </location>
</feature>